<feature type="compositionally biased region" description="Low complexity" evidence="1">
    <location>
        <begin position="57"/>
        <end position="79"/>
    </location>
</feature>
<evidence type="ECO:0000256" key="1">
    <source>
        <dbReference type="SAM" id="MobiDB-lite"/>
    </source>
</evidence>
<keyword evidence="3" id="KW-1185">Reference proteome</keyword>
<proteinExistence type="predicted"/>
<dbReference type="EMBL" id="OU963864">
    <property type="protein sequence ID" value="CAH0386593.1"/>
    <property type="molecule type" value="Genomic_DNA"/>
</dbReference>
<feature type="compositionally biased region" description="Low complexity" evidence="1">
    <location>
        <begin position="23"/>
        <end position="34"/>
    </location>
</feature>
<evidence type="ECO:0000313" key="3">
    <source>
        <dbReference type="Proteomes" id="UP001152759"/>
    </source>
</evidence>
<name>A0A9P0A8Q4_BEMTA</name>
<dbReference type="AlphaFoldDB" id="A0A9P0A8Q4"/>
<accession>A0A9P0A8Q4</accession>
<sequence>MSQSQKLFSSLHPKSRHRRVTQRLRLISGRSSSSDQPSLEQPCPSAPVATTAPVVQPLPSFNDSLNSSSCSSFESELPPVDAGPSVAAPASIDPDESHELDDGLHSSELLELVDEPPGSDLSDYSDDENAIDLSDPVETLSDQLRQWAARFYITQIAVSALLCILRAYECFSSLPKDARTFFRTPSSVKDKFQEVKPGQYYHFSLKEGIIRMLENVLVQGLEGIELLIGIDGIPLFRSSSTEVWPILASIISIPSIVDNVFPMDIFSGHKKPLDCAEFLAEFVKEAKFLVTNGIDINGHHLKVTIRGFSCDAPAKAFILNTKGHSGYFSCTRCTQEGEHIKNRVAFLKTSGLIPRTHKGFLLLDRAAKKLNNPGMMNNPGIDVTSQVTDDLQEPVVSLEDIGPEENLDENI</sequence>
<organism evidence="2 3">
    <name type="scientific">Bemisia tabaci</name>
    <name type="common">Sweetpotato whitefly</name>
    <name type="synonym">Aleurodes tabaci</name>
    <dbReference type="NCBI Taxonomy" id="7038"/>
    <lineage>
        <taxon>Eukaryota</taxon>
        <taxon>Metazoa</taxon>
        <taxon>Ecdysozoa</taxon>
        <taxon>Arthropoda</taxon>
        <taxon>Hexapoda</taxon>
        <taxon>Insecta</taxon>
        <taxon>Pterygota</taxon>
        <taxon>Neoptera</taxon>
        <taxon>Paraneoptera</taxon>
        <taxon>Hemiptera</taxon>
        <taxon>Sternorrhyncha</taxon>
        <taxon>Aleyrodoidea</taxon>
        <taxon>Aleyrodidae</taxon>
        <taxon>Aleyrodinae</taxon>
        <taxon>Bemisia</taxon>
    </lineage>
</organism>
<dbReference type="PANTHER" id="PTHR33053">
    <property type="entry name" value="PROTEIN, PUTATIVE-RELATED"/>
    <property type="match status" value="1"/>
</dbReference>
<evidence type="ECO:0000313" key="2">
    <source>
        <dbReference type="EMBL" id="CAH0386593.1"/>
    </source>
</evidence>
<gene>
    <name evidence="2" type="ORF">BEMITA_LOCUS5685</name>
</gene>
<feature type="region of interest" description="Disordered" evidence="1">
    <location>
        <begin position="1"/>
        <end position="101"/>
    </location>
</feature>
<feature type="compositionally biased region" description="Basic residues" evidence="1">
    <location>
        <begin position="13"/>
        <end position="22"/>
    </location>
</feature>
<evidence type="ECO:0008006" key="4">
    <source>
        <dbReference type="Google" id="ProtNLM"/>
    </source>
</evidence>
<dbReference type="Proteomes" id="UP001152759">
    <property type="component" value="Chromosome 3"/>
</dbReference>
<reference evidence="2" key="1">
    <citation type="submission" date="2021-12" db="EMBL/GenBank/DDBJ databases">
        <authorList>
            <person name="King R."/>
        </authorList>
    </citation>
    <scope>NUCLEOTIDE SEQUENCE</scope>
</reference>
<protein>
    <recommendedName>
        <fullName evidence="4">Transposase domain-containing protein</fullName>
    </recommendedName>
</protein>